<feature type="domain" description="Lipoprotein LPP20-like" evidence="1">
    <location>
        <begin position="35"/>
        <end position="124"/>
    </location>
</feature>
<dbReference type="EMBL" id="BAABJZ010000083">
    <property type="protein sequence ID" value="GAA4890648.1"/>
    <property type="molecule type" value="Genomic_DNA"/>
</dbReference>
<dbReference type="PROSITE" id="PS51257">
    <property type="entry name" value="PROKAR_LIPOPROTEIN"/>
    <property type="match status" value="1"/>
</dbReference>
<evidence type="ECO:0000313" key="2">
    <source>
        <dbReference type="EMBL" id="GAA4890648.1"/>
    </source>
</evidence>
<evidence type="ECO:0000259" key="1">
    <source>
        <dbReference type="Pfam" id="PF02169"/>
    </source>
</evidence>
<dbReference type="InterPro" id="IPR007293">
    <property type="entry name" value="FlgP"/>
</dbReference>
<comment type="caution">
    <text evidence="2">The sequence shown here is derived from an EMBL/GenBank/DDBJ whole genome shotgun (WGS) entry which is preliminary data.</text>
</comment>
<gene>
    <name evidence="2" type="ORF">GCM10023333_24910</name>
</gene>
<name>A0ABP9F2E7_9GAMM</name>
<dbReference type="Proteomes" id="UP001499988">
    <property type="component" value="Unassembled WGS sequence"/>
</dbReference>
<keyword evidence="3" id="KW-1185">Reference proteome</keyword>
<keyword evidence="2" id="KW-0449">Lipoprotein</keyword>
<dbReference type="InterPro" id="IPR024952">
    <property type="entry name" value="LPP20-like_dom"/>
</dbReference>
<evidence type="ECO:0000313" key="3">
    <source>
        <dbReference type="Proteomes" id="UP001499988"/>
    </source>
</evidence>
<reference evidence="3" key="1">
    <citation type="journal article" date="2019" name="Int. J. Syst. Evol. Microbiol.">
        <title>The Global Catalogue of Microorganisms (GCM) 10K type strain sequencing project: providing services to taxonomists for standard genome sequencing and annotation.</title>
        <authorList>
            <consortium name="The Broad Institute Genomics Platform"/>
            <consortium name="The Broad Institute Genome Sequencing Center for Infectious Disease"/>
            <person name="Wu L."/>
            <person name="Ma J."/>
        </authorList>
    </citation>
    <scope>NUCLEOTIDE SEQUENCE [LARGE SCALE GENOMIC DNA]</scope>
    <source>
        <strain evidence="3">JCM 18401</strain>
    </source>
</reference>
<dbReference type="PIRSF" id="PIRSF028687">
    <property type="entry name" value="UCP028687"/>
    <property type="match status" value="1"/>
</dbReference>
<dbReference type="RefSeq" id="WP_345335731.1">
    <property type="nucleotide sequence ID" value="NZ_BAABJZ010000083.1"/>
</dbReference>
<dbReference type="Pfam" id="PF02169">
    <property type="entry name" value="LPP20"/>
    <property type="match status" value="1"/>
</dbReference>
<proteinExistence type="predicted"/>
<protein>
    <submittedName>
        <fullName evidence="2">LPP20 family lipoprotein</fullName>
    </submittedName>
</protein>
<organism evidence="2 3">
    <name type="scientific">Ferrimonas pelagia</name>
    <dbReference type="NCBI Taxonomy" id="1177826"/>
    <lineage>
        <taxon>Bacteria</taxon>
        <taxon>Pseudomonadati</taxon>
        <taxon>Pseudomonadota</taxon>
        <taxon>Gammaproteobacteria</taxon>
        <taxon>Alteromonadales</taxon>
        <taxon>Ferrimonadaceae</taxon>
        <taxon>Ferrimonas</taxon>
    </lineage>
</organism>
<sequence>MKLWLSLVLSVLLVGCAMDRHVEYEPIQPDSFPVLTATGIAPLSAQLGNNDEEKMRRAMRAAKLDAYRELAEQVYGQRIQSSSVVDELVLADDNFRAQVDGVIRGARVIRSYPVGDSYITEMELDFRTVWELYQQRPRQRIRKVTYY</sequence>
<accession>A0ABP9F2E7</accession>